<dbReference type="Pfam" id="PF13374">
    <property type="entry name" value="TPR_10"/>
    <property type="match status" value="1"/>
</dbReference>
<dbReference type="PANTHER" id="PTHR46082:SF6">
    <property type="entry name" value="AAA+ ATPASE DOMAIN-CONTAINING PROTEIN-RELATED"/>
    <property type="match status" value="1"/>
</dbReference>
<dbReference type="RefSeq" id="XP_070858568.1">
    <property type="nucleotide sequence ID" value="XM_071003159.1"/>
</dbReference>
<evidence type="ECO:0000313" key="3">
    <source>
        <dbReference type="Proteomes" id="UP001610728"/>
    </source>
</evidence>
<keyword evidence="3" id="KW-1185">Reference proteome</keyword>
<evidence type="ECO:0000259" key="1">
    <source>
        <dbReference type="Pfam" id="PF00931"/>
    </source>
</evidence>
<feature type="domain" description="NB-ARC" evidence="1">
    <location>
        <begin position="249"/>
        <end position="427"/>
    </location>
</feature>
<dbReference type="InterPro" id="IPR016035">
    <property type="entry name" value="Acyl_Trfase/lysoPLipase"/>
</dbReference>
<dbReference type="InterPro" id="IPR027417">
    <property type="entry name" value="P-loop_NTPase"/>
</dbReference>
<dbReference type="InterPro" id="IPR002182">
    <property type="entry name" value="NB-ARC"/>
</dbReference>
<dbReference type="Gene3D" id="1.25.40.10">
    <property type="entry name" value="Tetratricopeptide repeat domain"/>
    <property type="match status" value="2"/>
</dbReference>
<proteinExistence type="predicted"/>
<dbReference type="Proteomes" id="UP001610728">
    <property type="component" value="Unassembled WGS sequence"/>
</dbReference>
<dbReference type="InterPro" id="IPR053137">
    <property type="entry name" value="NLR-like"/>
</dbReference>
<protein>
    <submittedName>
        <fullName evidence="2">Pyruvate kinase</fullName>
    </submittedName>
</protein>
<dbReference type="PANTHER" id="PTHR46082">
    <property type="entry name" value="ATP/GTP-BINDING PROTEIN-RELATED"/>
    <property type="match status" value="1"/>
</dbReference>
<comment type="caution">
    <text evidence="2">The sequence shown here is derived from an EMBL/GenBank/DDBJ whole genome shotgun (WGS) entry which is preliminary data.</text>
</comment>
<dbReference type="Gene3D" id="3.40.50.300">
    <property type="entry name" value="P-loop containing nucleotide triphosphate hydrolases"/>
    <property type="match status" value="1"/>
</dbReference>
<keyword evidence="2" id="KW-0808">Transferase</keyword>
<accession>A0ABR4MGG3</accession>
<sequence length="988" mass="111122">MGISTPNTCEHEDLHFYDESCTKTVVLAITKVNVATFPMLFKTYDTTNDLSECKIWEVARATSAASAFFKPMKLGRDKIEFIDASFGHNNPCESLIEEAEGLCQDRPILTLSIGTGLGDVVEVGKTRKSIIKALKEMSKTSKTTALRLEKKYGSTGRYHRFNVENGLRDVTDSDWEKSSEIASHTKNYVEEHKAAIQDFVSAMIKSSVPRVLMQQENGTHTTTKPKEYEGYKPVRHIPFDENLDFVGREDFLATLKEQLFAAPGFHKVALVGLGGAGKTQIALNLAYWVKEAKPEYSIFWLTGANTSGFDDACKKLVEELDIKERVKEFGIKVSNEKDPKELVKHYLKSEKSGNWFLVLDNVDDIDVFQNSARNGICHFLPQSAMGRILLTTRSSKVAWSAMKDHSRFVKLDGMSLDESTTILKRSVPGLPGADDQDSINAIAEELCYLPLAMAQAADYICGRCISPSEYLDLLRSTEADKVQLLKNEHFDQAHHEPSQGAIVTTWVITFKQIERASQLAARLLEFISQIDAKAIPESIFPKFNTKEEMTTAIGTLTAYGFLRKRKAGDLFDMHNLVHLTTKLWFESQGNREEQRSSVLRHIISVLPHYEWENRHLCRQYLPHARRVFEREKDISVLACDLAYLMGGLLLRDGTYQESVKFLEFVSTRQTTGSNDFMLEVQHELAGAYLENQDLEKAMSLLEHVVATREKTFTVDHPSRLTSQYTLARAYLDDNQVEKAIALLEHVVAIREKTVAVDDPSRLSSQHVLARAYLRDNQVEKAIPLLEHVVATREKTLTVDHPSRLTSQHTLARAYLDDNQVEKAIQLLEHIVATWEETLAVDHPSPLTFQNAIARAYLDDNQIGKAILLLEHVVATREKTLAVDHPTLLSSQHALARAYLDDNQVEKAIPLLEHVVATREKTLTVDHPTLLSSQHALARVYLGDNQVEKAIPLLQHVVATGEKTLAVDHPLLVSSQQLLAKAYLVNSRG</sequence>
<evidence type="ECO:0000313" key="2">
    <source>
        <dbReference type="EMBL" id="KAL2887388.1"/>
    </source>
</evidence>
<dbReference type="InterPro" id="IPR011990">
    <property type="entry name" value="TPR-like_helical_dom_sf"/>
</dbReference>
<dbReference type="SUPFAM" id="SSF48452">
    <property type="entry name" value="TPR-like"/>
    <property type="match status" value="3"/>
</dbReference>
<dbReference type="Pfam" id="PF13424">
    <property type="entry name" value="TPR_12"/>
    <property type="match status" value="3"/>
</dbReference>
<gene>
    <name evidence="2" type="ORF">HOO65_050509</name>
</gene>
<dbReference type="GeneID" id="98119121"/>
<dbReference type="Pfam" id="PF00931">
    <property type="entry name" value="NB-ARC"/>
    <property type="match status" value="1"/>
</dbReference>
<dbReference type="Gene3D" id="3.40.1090.10">
    <property type="entry name" value="Cytosolic phospholipase A2 catalytic domain"/>
    <property type="match status" value="1"/>
</dbReference>
<organism evidence="2 3">
    <name type="scientific">Ceratocystis lukuohia</name>
    <dbReference type="NCBI Taxonomy" id="2019550"/>
    <lineage>
        <taxon>Eukaryota</taxon>
        <taxon>Fungi</taxon>
        <taxon>Dikarya</taxon>
        <taxon>Ascomycota</taxon>
        <taxon>Pezizomycotina</taxon>
        <taxon>Sordariomycetes</taxon>
        <taxon>Hypocreomycetidae</taxon>
        <taxon>Microascales</taxon>
        <taxon>Ceratocystidaceae</taxon>
        <taxon>Ceratocystis</taxon>
    </lineage>
</organism>
<name>A0ABR4MGG3_9PEZI</name>
<keyword evidence="2" id="KW-0670">Pyruvate</keyword>
<reference evidence="2 3" key="1">
    <citation type="submission" date="2020-05" db="EMBL/GenBank/DDBJ databases">
        <title>Ceratocystis lukuohia genome.</title>
        <authorList>
            <person name="Harrington T.C."/>
            <person name="Kim K."/>
            <person name="Mayers C.G."/>
        </authorList>
    </citation>
    <scope>NUCLEOTIDE SEQUENCE [LARGE SCALE GENOMIC DNA]</scope>
    <source>
        <strain evidence="2 3">C4212</strain>
    </source>
</reference>
<dbReference type="EMBL" id="JABSNW010000005">
    <property type="protein sequence ID" value="KAL2887388.1"/>
    <property type="molecule type" value="Genomic_DNA"/>
</dbReference>
<dbReference type="SUPFAM" id="SSF52540">
    <property type="entry name" value="P-loop containing nucleoside triphosphate hydrolases"/>
    <property type="match status" value="1"/>
</dbReference>
<keyword evidence="2" id="KW-0418">Kinase</keyword>
<dbReference type="GO" id="GO:0016301">
    <property type="term" value="F:kinase activity"/>
    <property type="evidence" value="ECO:0007669"/>
    <property type="project" value="UniProtKB-KW"/>
</dbReference>
<dbReference type="SUPFAM" id="SSF52151">
    <property type="entry name" value="FabD/lysophospholipase-like"/>
    <property type="match status" value="1"/>
</dbReference>